<dbReference type="Proteomes" id="UP000663888">
    <property type="component" value="Unassembled WGS sequence"/>
</dbReference>
<evidence type="ECO:0000313" key="2">
    <source>
        <dbReference type="EMBL" id="CAE6439317.1"/>
    </source>
</evidence>
<protein>
    <recommendedName>
        <fullName evidence="4">Laminin domain protein</fullName>
    </recommendedName>
</protein>
<organism evidence="2 3">
    <name type="scientific">Rhizoctonia solani</name>
    <dbReference type="NCBI Taxonomy" id="456999"/>
    <lineage>
        <taxon>Eukaryota</taxon>
        <taxon>Fungi</taxon>
        <taxon>Dikarya</taxon>
        <taxon>Basidiomycota</taxon>
        <taxon>Agaricomycotina</taxon>
        <taxon>Agaricomycetes</taxon>
        <taxon>Cantharellales</taxon>
        <taxon>Ceratobasidiaceae</taxon>
        <taxon>Rhizoctonia</taxon>
    </lineage>
</organism>
<evidence type="ECO:0000256" key="1">
    <source>
        <dbReference type="SAM" id="MobiDB-lite"/>
    </source>
</evidence>
<feature type="compositionally biased region" description="Polar residues" evidence="1">
    <location>
        <begin position="163"/>
        <end position="201"/>
    </location>
</feature>
<dbReference type="EMBL" id="CAJMWX010000931">
    <property type="protein sequence ID" value="CAE6439317.1"/>
    <property type="molecule type" value="Genomic_DNA"/>
</dbReference>
<gene>
    <name evidence="2" type="ORF">RDB_LOCUS47816</name>
</gene>
<evidence type="ECO:0008006" key="4">
    <source>
        <dbReference type="Google" id="ProtNLM"/>
    </source>
</evidence>
<feature type="region of interest" description="Disordered" evidence="1">
    <location>
        <begin position="163"/>
        <end position="202"/>
    </location>
</feature>
<evidence type="ECO:0000313" key="3">
    <source>
        <dbReference type="Proteomes" id="UP000663888"/>
    </source>
</evidence>
<proteinExistence type="predicted"/>
<comment type="caution">
    <text evidence="2">The sequence shown here is derived from an EMBL/GenBank/DDBJ whole genome shotgun (WGS) entry which is preliminary data.</text>
</comment>
<reference evidence="2" key="1">
    <citation type="submission" date="2021-01" db="EMBL/GenBank/DDBJ databases">
        <authorList>
            <person name="Kaushik A."/>
        </authorList>
    </citation>
    <scope>NUCLEOTIDE SEQUENCE</scope>
    <source>
        <strain evidence="2">AG4-R118</strain>
    </source>
</reference>
<dbReference type="AlphaFoldDB" id="A0A8H3AP59"/>
<accession>A0A8H3AP59</accession>
<dbReference type="SUPFAM" id="SSF58104">
    <property type="entry name" value="Methyl-accepting chemotaxis protein (MCP) signaling domain"/>
    <property type="match status" value="1"/>
</dbReference>
<sequence>MTDYPNVQIYSPPELPPYLESVHHLQPIVGVPNDDELIGIFSVILVAEKAAEIPGMGNPGLIFRLSEHLFDVQMARYRSKYLITTFPESTVYTPPALPAHVNIRLEPIAVAPSEEELIKVQDAMRVYRQFSNVPSMFDPHVNMELSQYLFDIQMGKHTQRAWQNNARPNNAPFTNLPRTGERPNNLSNKPSTSGTNNSGTGENVIGLAQLTQVIRDAGVQDAIERSNRLAEQANCLIERSNQLAERSNQLVERSNQPIEQSNQFADRFNELLQRQNQHMERSIELAKESTKPIEKLGGVLENINKVLVRIQHAIVRNHKGNTTRALDCLVNEKGETPVISSVTGAYTFADFMKEDEIPLPVIIDGVPQVASISEDFLGRFLRFYGIGNAFLKSPSSTELHPGCEYTARVTLSEYLNLCLG</sequence>
<name>A0A8H3AP59_9AGAM</name>